<organism evidence="1 2">
    <name type="scientific">Xylocopilactobacillus apis</name>
    <dbReference type="NCBI Taxonomy" id="2932183"/>
    <lineage>
        <taxon>Bacteria</taxon>
        <taxon>Bacillati</taxon>
        <taxon>Bacillota</taxon>
        <taxon>Bacilli</taxon>
        <taxon>Lactobacillales</taxon>
        <taxon>Lactobacillaceae</taxon>
        <taxon>Xylocopilactobacillus</taxon>
    </lineage>
</organism>
<accession>A0AAU9D6W3</accession>
<dbReference type="Proteomes" id="UP001321804">
    <property type="component" value="Chromosome"/>
</dbReference>
<gene>
    <name evidence="1" type="ORF">KIMC2_10540</name>
</gene>
<evidence type="ECO:0000313" key="1">
    <source>
        <dbReference type="EMBL" id="BDR56492.1"/>
    </source>
</evidence>
<dbReference type="AlphaFoldDB" id="A0AAU9D6W3"/>
<keyword evidence="2" id="KW-1185">Reference proteome</keyword>
<evidence type="ECO:0000313" key="2">
    <source>
        <dbReference type="Proteomes" id="UP001321804"/>
    </source>
</evidence>
<proteinExistence type="predicted"/>
<dbReference type="EMBL" id="AP026801">
    <property type="protein sequence ID" value="BDR56492.1"/>
    <property type="molecule type" value="Genomic_DNA"/>
</dbReference>
<protein>
    <submittedName>
        <fullName evidence="1">Uncharacterized protein</fullName>
    </submittedName>
</protein>
<dbReference type="KEGG" id="xak:KIMC2_10540"/>
<reference evidence="1 2" key="1">
    <citation type="journal article" date="2023" name="Microbiol. Spectr.">
        <title>Symbiosis of Carpenter Bees with Uncharacterized Lactic Acid Bacteria Showing NAD Auxotrophy.</title>
        <authorList>
            <person name="Kawasaki S."/>
            <person name="Ozawa K."/>
            <person name="Mori T."/>
            <person name="Yamamoto A."/>
            <person name="Ito M."/>
            <person name="Ohkuma M."/>
            <person name="Sakamoto M."/>
            <person name="Matsutani M."/>
        </authorList>
    </citation>
    <scope>NUCLEOTIDE SEQUENCE [LARGE SCALE GENOMIC DNA]</scope>
    <source>
        <strain evidence="1 2">KimC2</strain>
    </source>
</reference>
<sequence>MKFIRKNRYSFYLIILLFALIKKDNLVKFFKNYSSEAAFLGNTKFKTIPNKVDSATPVNTNPCPKSS</sequence>
<name>A0AAU9D6W3_9LACO</name>